<protein>
    <recommendedName>
        <fullName evidence="3">AAA domain-containing protein</fullName>
    </recommendedName>
</protein>
<keyword evidence="2" id="KW-1185">Reference proteome</keyword>
<dbReference type="EMBL" id="FNCI01000001">
    <property type="protein sequence ID" value="SDF69301.1"/>
    <property type="molecule type" value="Genomic_DNA"/>
</dbReference>
<evidence type="ECO:0000313" key="1">
    <source>
        <dbReference type="EMBL" id="SDF69301.1"/>
    </source>
</evidence>
<organism evidence="1 2">
    <name type="scientific">Onishia taeanensis</name>
    <dbReference type="NCBI Taxonomy" id="284577"/>
    <lineage>
        <taxon>Bacteria</taxon>
        <taxon>Pseudomonadati</taxon>
        <taxon>Pseudomonadota</taxon>
        <taxon>Gammaproteobacteria</taxon>
        <taxon>Oceanospirillales</taxon>
        <taxon>Halomonadaceae</taxon>
        <taxon>Onishia</taxon>
    </lineage>
</organism>
<evidence type="ECO:0008006" key="3">
    <source>
        <dbReference type="Google" id="ProtNLM"/>
    </source>
</evidence>
<sequence length="86" mass="9160">MSVVIVYGEQGSGKSPLTESLTRLYRLANVVDEWDGKSPSVTDMGNLPGGCLVLTNAEVAVCQEHSTIYLHVEQAKALVAKVRSAA</sequence>
<reference evidence="1 2" key="1">
    <citation type="submission" date="2016-10" db="EMBL/GenBank/DDBJ databases">
        <authorList>
            <person name="de Groot N.N."/>
        </authorList>
    </citation>
    <scope>NUCLEOTIDE SEQUENCE [LARGE SCALE GENOMIC DNA]</scope>
    <source>
        <strain evidence="1 2">BH539</strain>
    </source>
</reference>
<dbReference type="OrthoDB" id="7032518at2"/>
<dbReference type="STRING" id="284577.SAMN05216571_101241"/>
<dbReference type="AlphaFoldDB" id="A0A1G7N5S8"/>
<accession>A0A1G7N5S8</accession>
<proteinExistence type="predicted"/>
<dbReference type="RefSeq" id="WP_092522264.1">
    <property type="nucleotide sequence ID" value="NZ_FNCI01000001.1"/>
</dbReference>
<gene>
    <name evidence="1" type="ORF">SAMN05216571_101241</name>
</gene>
<dbReference type="Proteomes" id="UP000198641">
    <property type="component" value="Unassembled WGS sequence"/>
</dbReference>
<name>A0A1G7N5S8_9GAMM</name>
<evidence type="ECO:0000313" key="2">
    <source>
        <dbReference type="Proteomes" id="UP000198641"/>
    </source>
</evidence>